<feature type="compositionally biased region" description="Basic and acidic residues" evidence="4">
    <location>
        <begin position="372"/>
        <end position="383"/>
    </location>
</feature>
<evidence type="ECO:0000256" key="3">
    <source>
        <dbReference type="ARBA" id="ARBA00022679"/>
    </source>
</evidence>
<evidence type="ECO:0000256" key="1">
    <source>
        <dbReference type="ARBA" id="ARBA00006739"/>
    </source>
</evidence>
<dbReference type="Proteomes" id="UP000252415">
    <property type="component" value="Unassembled WGS sequence"/>
</dbReference>
<evidence type="ECO:0000313" key="8">
    <source>
        <dbReference type="Proteomes" id="UP000252415"/>
    </source>
</evidence>
<dbReference type="PANTHER" id="PTHR22916">
    <property type="entry name" value="GLYCOSYLTRANSFERASE"/>
    <property type="match status" value="1"/>
</dbReference>
<evidence type="ECO:0000256" key="2">
    <source>
        <dbReference type="ARBA" id="ARBA00022676"/>
    </source>
</evidence>
<feature type="region of interest" description="Disordered" evidence="4">
    <location>
        <begin position="360"/>
        <end position="395"/>
    </location>
</feature>
<gene>
    <name evidence="7" type="ORF">DFP97_115168</name>
</gene>
<dbReference type="RefSeq" id="WP_114382544.1">
    <property type="nucleotide sequence ID" value="NZ_QPJD01000015.1"/>
</dbReference>
<dbReference type="CDD" id="cd00761">
    <property type="entry name" value="Glyco_tranf_GTA_type"/>
    <property type="match status" value="1"/>
</dbReference>
<evidence type="ECO:0000256" key="5">
    <source>
        <dbReference type="SAM" id="Phobius"/>
    </source>
</evidence>
<dbReference type="InterPro" id="IPR029044">
    <property type="entry name" value="Nucleotide-diphossugar_trans"/>
</dbReference>
<dbReference type="SUPFAM" id="SSF53448">
    <property type="entry name" value="Nucleotide-diphospho-sugar transferases"/>
    <property type="match status" value="1"/>
</dbReference>
<feature type="domain" description="Glycosyltransferase 2-like" evidence="6">
    <location>
        <begin position="6"/>
        <end position="132"/>
    </location>
</feature>
<dbReference type="AlphaFoldDB" id="A0A368VP33"/>
<dbReference type="GO" id="GO:0016757">
    <property type="term" value="F:glycosyltransferase activity"/>
    <property type="evidence" value="ECO:0007669"/>
    <property type="project" value="UniProtKB-KW"/>
</dbReference>
<feature type="compositionally biased region" description="Polar residues" evidence="4">
    <location>
        <begin position="361"/>
        <end position="371"/>
    </location>
</feature>
<keyword evidence="3 7" id="KW-0808">Transferase</keyword>
<protein>
    <submittedName>
        <fullName evidence="7">Glycosyltransferase EpsH</fullName>
    </submittedName>
</protein>
<keyword evidence="8" id="KW-1185">Reference proteome</keyword>
<dbReference type="Pfam" id="PF00535">
    <property type="entry name" value="Glycos_transf_2"/>
    <property type="match status" value="1"/>
</dbReference>
<evidence type="ECO:0000256" key="4">
    <source>
        <dbReference type="SAM" id="MobiDB-lite"/>
    </source>
</evidence>
<keyword evidence="5" id="KW-0812">Transmembrane</keyword>
<feature type="transmembrane region" description="Helical" evidence="5">
    <location>
        <begin position="323"/>
        <end position="344"/>
    </location>
</feature>
<reference evidence="7 8" key="1">
    <citation type="submission" date="2018-07" db="EMBL/GenBank/DDBJ databases">
        <title>Genomic Encyclopedia of Type Strains, Phase III (KMG-III): the genomes of soil and plant-associated and newly described type strains.</title>
        <authorList>
            <person name="Whitman W."/>
        </authorList>
    </citation>
    <scope>NUCLEOTIDE SEQUENCE [LARGE SCALE GENOMIC DNA]</scope>
    <source>
        <strain evidence="7 8">CECT 7506</strain>
    </source>
</reference>
<keyword evidence="5" id="KW-0472">Membrane</keyword>
<proteinExistence type="inferred from homology"/>
<dbReference type="EMBL" id="QPJD01000015">
    <property type="protein sequence ID" value="RCW42735.1"/>
    <property type="molecule type" value="Genomic_DNA"/>
</dbReference>
<dbReference type="OrthoDB" id="396512at2"/>
<evidence type="ECO:0000313" key="7">
    <source>
        <dbReference type="EMBL" id="RCW42735.1"/>
    </source>
</evidence>
<sequence>MNPKVSIIVPIFNMEHYLDRCMESLLGQSLTDIEIIAVNDGSNDSSLSILEEYAQKDSRLKIINKENGGVSAARNEGVKAARGQYIGFVDPDDWVNSSMYEAMYQAVVQEDADIVMCTYIREFGTHSKEKTFELPHKQTYRRDDVQAKMLRRLVGPLKEELANPEYLDAWGTVWSKLYRAELLKDNHLKFMDLNVIGSNEDTLFNIHAFYYAKSFIFLNRPYYHYWRANEASITSTHNPMLAEKFDKLYSSILSFITEKQLPNEYKTALNNRICMNVLGLGLNIMSEDKPAAIRKKLRSLNLLLRSNRMRQSLKTFEMSYCPLVWRAFFFCAKIRFSLVIYLMLTAINWMRKRNTGRLNVDNGTNIASGNHNESRRLRNHAHELLPSNGSKENTV</sequence>
<dbReference type="PANTHER" id="PTHR22916:SF51">
    <property type="entry name" value="GLYCOSYLTRANSFERASE EPSH-RELATED"/>
    <property type="match status" value="1"/>
</dbReference>
<evidence type="ECO:0000259" key="6">
    <source>
        <dbReference type="Pfam" id="PF00535"/>
    </source>
</evidence>
<dbReference type="InterPro" id="IPR001173">
    <property type="entry name" value="Glyco_trans_2-like"/>
</dbReference>
<comment type="similarity">
    <text evidence="1">Belongs to the glycosyltransferase 2 family.</text>
</comment>
<dbReference type="Gene3D" id="3.90.550.10">
    <property type="entry name" value="Spore Coat Polysaccharide Biosynthesis Protein SpsA, Chain A"/>
    <property type="match status" value="1"/>
</dbReference>
<name>A0A368VP33_9BACL</name>
<organism evidence="7 8">
    <name type="scientific">Paenibacillus prosopidis</name>
    <dbReference type="NCBI Taxonomy" id="630520"/>
    <lineage>
        <taxon>Bacteria</taxon>
        <taxon>Bacillati</taxon>
        <taxon>Bacillota</taxon>
        <taxon>Bacilli</taxon>
        <taxon>Bacillales</taxon>
        <taxon>Paenibacillaceae</taxon>
        <taxon>Paenibacillus</taxon>
    </lineage>
</organism>
<keyword evidence="2" id="KW-0328">Glycosyltransferase</keyword>
<keyword evidence="5" id="KW-1133">Transmembrane helix</keyword>
<comment type="caution">
    <text evidence="7">The sequence shown here is derived from an EMBL/GenBank/DDBJ whole genome shotgun (WGS) entry which is preliminary data.</text>
</comment>
<accession>A0A368VP33</accession>